<dbReference type="PANTHER" id="PTHR34351:SF2">
    <property type="entry name" value="DUF58 DOMAIN-CONTAINING PROTEIN"/>
    <property type="match status" value="1"/>
</dbReference>
<feature type="transmembrane region" description="Helical" evidence="1">
    <location>
        <begin position="54"/>
        <end position="73"/>
    </location>
</feature>
<accession>A0A0W1APW3</accession>
<sequence>MSSSSLIDQLKKDAGSVKSFSYPRSRSALMEWLRMLTVAGIIGALYAWRGGPSLLFLLIVVGVIMLGGLMLQLSGPRTIKLVRTITPARPMAGNTLHVKVQLSFSSRLPLPWMTIADYWGDSHHQKLLFPGFKRSFSYTYTIENLSRGNHHLLGCRVTWGDFPGWFTGRSEPGGGQSFKVLPAPLYFGGAVPDSGFMPGDTLYSRRGRSISDEALESRDYEPGDPLSRIHWKNSARTGALQSKVPEREKARMTCIVLSNDPLGYEVPTDALKPRGSRDDSPPAFEKAVSTAMGLMLSAERSGAYVQLFSGGWPEGMARHEGLGKIPGRVLDILTGISLDGTRNLSLLLDDASRGWIPGMTVAIITGRLEEESAKVIAKFLMQGVKVELYYAWDQSAPKPGEAKVLENRQPGRGTVGDSLARLGARMYCLDDALPAFRFREVEFHESSGKPTLR</sequence>
<keyword evidence="3" id="KW-1185">Reference proteome</keyword>
<comment type="caution">
    <text evidence="2">The sequence shown here is derived from an EMBL/GenBank/DDBJ whole genome shotgun (WGS) entry which is preliminary data.</text>
</comment>
<dbReference type="AlphaFoldDB" id="A0A0W1APW3"/>
<evidence type="ECO:0000256" key="1">
    <source>
        <dbReference type="SAM" id="Phobius"/>
    </source>
</evidence>
<organism evidence="2 3">
    <name type="scientific">Paenibacillus etheri</name>
    <dbReference type="NCBI Taxonomy" id="1306852"/>
    <lineage>
        <taxon>Bacteria</taxon>
        <taxon>Bacillati</taxon>
        <taxon>Bacillota</taxon>
        <taxon>Bacilli</taxon>
        <taxon>Bacillales</taxon>
        <taxon>Paenibacillaceae</taxon>
        <taxon>Paenibacillus</taxon>
    </lineage>
</organism>
<gene>
    <name evidence="2" type="ORF">UQ64_02895</name>
</gene>
<evidence type="ECO:0000313" key="3">
    <source>
        <dbReference type="Proteomes" id="UP000054709"/>
    </source>
</evidence>
<dbReference type="Proteomes" id="UP000054709">
    <property type="component" value="Unassembled WGS sequence"/>
</dbReference>
<dbReference type="EMBL" id="LCZJ02000076">
    <property type="protein sequence ID" value="KTD83370.1"/>
    <property type="molecule type" value="Genomic_DNA"/>
</dbReference>
<feature type="transmembrane region" description="Helical" evidence="1">
    <location>
        <begin position="32"/>
        <end position="48"/>
    </location>
</feature>
<name>A0A0W1APW3_9BACL</name>
<dbReference type="PANTHER" id="PTHR34351">
    <property type="entry name" value="SLR1927 PROTEIN-RELATED"/>
    <property type="match status" value="1"/>
</dbReference>
<keyword evidence="1" id="KW-0472">Membrane</keyword>
<evidence type="ECO:0000313" key="2">
    <source>
        <dbReference type="EMBL" id="KTD83370.1"/>
    </source>
</evidence>
<keyword evidence="1" id="KW-0812">Transmembrane</keyword>
<reference evidence="2 3" key="1">
    <citation type="journal article" date="2015" name="Int. Biodeterior. Biodegradation">
        <title>Physiological and genetic screening methods for the isolation of methyl tert-butyl ether-degrading bacteria for bioremediation purposes.</title>
        <authorList>
            <person name="Guisado I.M."/>
            <person name="Purswani J."/>
            <person name="Gonzalez Lopez J."/>
            <person name="Pozo C."/>
        </authorList>
    </citation>
    <scope>NUCLEOTIDE SEQUENCE [LARGE SCALE GENOMIC DNA]</scope>
    <source>
        <strain evidence="2 3">SH7</strain>
    </source>
</reference>
<protein>
    <submittedName>
        <fullName evidence="2">Uncharacterized protein</fullName>
    </submittedName>
</protein>
<proteinExistence type="predicted"/>
<keyword evidence="1" id="KW-1133">Transmembrane helix</keyword>